<dbReference type="RefSeq" id="WP_185191444.1">
    <property type="nucleotide sequence ID" value="NZ_JACKXD010000001.1"/>
</dbReference>
<dbReference type="Proteomes" id="UP000546257">
    <property type="component" value="Unassembled WGS sequence"/>
</dbReference>
<protein>
    <submittedName>
        <fullName evidence="2">Uncharacterized protein</fullName>
    </submittedName>
</protein>
<feature type="compositionally biased region" description="Acidic residues" evidence="1">
    <location>
        <begin position="28"/>
        <end position="38"/>
    </location>
</feature>
<dbReference type="AlphaFoldDB" id="A0A7J9SGE8"/>
<name>A0A7J9SGE8_9EURY</name>
<evidence type="ECO:0000256" key="1">
    <source>
        <dbReference type="SAM" id="MobiDB-lite"/>
    </source>
</evidence>
<evidence type="ECO:0000313" key="3">
    <source>
        <dbReference type="Proteomes" id="UP000546257"/>
    </source>
</evidence>
<keyword evidence="3" id="KW-1185">Reference proteome</keyword>
<comment type="caution">
    <text evidence="2">The sequence shown here is derived from an EMBL/GenBank/DDBJ whole genome shotgun (WGS) entry which is preliminary data.</text>
</comment>
<dbReference type="EMBL" id="JACKXD010000001">
    <property type="protein sequence ID" value="MBB6645066.1"/>
    <property type="molecule type" value="Genomic_DNA"/>
</dbReference>
<evidence type="ECO:0000313" key="2">
    <source>
        <dbReference type="EMBL" id="MBB6645066.1"/>
    </source>
</evidence>
<sequence length="168" mass="19297">MTRTIKTSRQDIYIRLVDNAESDRDADNESDEEPEDTADGAYLFDYQYELFSLGALIGLARDEQVDPSAAFSQDIRRVGEINSDNEHRQTIELVNKLVQIDAEADSIEDVWDDVLLYADAGVEYLNDEIDVQDDFDLVRFVREHGYDTWRSRFEELVGSPGEVSTLYK</sequence>
<proteinExistence type="predicted"/>
<gene>
    <name evidence="2" type="ORF">H5V44_01905</name>
</gene>
<feature type="region of interest" description="Disordered" evidence="1">
    <location>
        <begin position="19"/>
        <end position="39"/>
    </location>
</feature>
<accession>A0A7J9SGE8</accession>
<reference evidence="2 3" key="1">
    <citation type="submission" date="2020-08" db="EMBL/GenBank/DDBJ databases">
        <authorList>
            <person name="Seo M.-J."/>
        </authorList>
    </citation>
    <scope>NUCLEOTIDE SEQUENCE [LARGE SCALE GENOMIC DNA]</scope>
    <source>
        <strain evidence="2 3">MBLA0160</strain>
    </source>
</reference>
<organism evidence="2 3">
    <name type="scientific">Halobellus ruber</name>
    <dbReference type="NCBI Taxonomy" id="2761102"/>
    <lineage>
        <taxon>Archaea</taxon>
        <taxon>Methanobacteriati</taxon>
        <taxon>Methanobacteriota</taxon>
        <taxon>Stenosarchaea group</taxon>
        <taxon>Halobacteria</taxon>
        <taxon>Halobacteriales</taxon>
        <taxon>Haloferacaceae</taxon>
        <taxon>Halobellus</taxon>
    </lineage>
</organism>